<dbReference type="InterPro" id="IPR036390">
    <property type="entry name" value="WH_DNA-bd_sf"/>
</dbReference>
<organism evidence="1 2">
    <name type="scientific">Mesorhizobium australicum</name>
    <dbReference type="NCBI Taxonomy" id="536018"/>
    <lineage>
        <taxon>Bacteria</taxon>
        <taxon>Pseudomonadati</taxon>
        <taxon>Pseudomonadota</taxon>
        <taxon>Alphaproteobacteria</taxon>
        <taxon>Hyphomicrobiales</taxon>
        <taxon>Phyllobacteriaceae</taxon>
        <taxon>Mesorhizobium</taxon>
    </lineage>
</organism>
<proteinExistence type="predicted"/>
<dbReference type="Proteomes" id="UP000193083">
    <property type="component" value="Unassembled WGS sequence"/>
</dbReference>
<evidence type="ECO:0000313" key="1">
    <source>
        <dbReference type="EMBL" id="SMH26076.1"/>
    </source>
</evidence>
<keyword evidence="2" id="KW-1185">Reference proteome</keyword>
<dbReference type="EMBL" id="FXBL01000001">
    <property type="protein sequence ID" value="SMH26076.1"/>
    <property type="molecule type" value="Genomic_DNA"/>
</dbReference>
<dbReference type="Gene3D" id="1.10.10.10">
    <property type="entry name" value="Winged helix-like DNA-binding domain superfamily/Winged helix DNA-binding domain"/>
    <property type="match status" value="1"/>
</dbReference>
<reference evidence="1 2" key="1">
    <citation type="submission" date="2017-04" db="EMBL/GenBank/DDBJ databases">
        <authorList>
            <person name="Afonso C.L."/>
            <person name="Miller P.J."/>
            <person name="Scott M.A."/>
            <person name="Spackman E."/>
            <person name="Goraichik I."/>
            <person name="Dimitrov K.M."/>
            <person name="Suarez D.L."/>
            <person name="Swayne D.E."/>
        </authorList>
    </citation>
    <scope>NUCLEOTIDE SEQUENCE [LARGE SCALE GENOMIC DNA]</scope>
    <source>
        <strain evidence="1 2">B5P</strain>
    </source>
</reference>
<gene>
    <name evidence="1" type="ORF">SAMN02982922_0012</name>
</gene>
<dbReference type="InterPro" id="IPR036388">
    <property type="entry name" value="WH-like_DNA-bd_sf"/>
</dbReference>
<accession>A0A1X7MPW6</accession>
<evidence type="ECO:0000313" key="2">
    <source>
        <dbReference type="Proteomes" id="UP000193083"/>
    </source>
</evidence>
<name>A0A1X7MPW6_9HYPH</name>
<dbReference type="RefSeq" id="WP_085462370.1">
    <property type="nucleotide sequence ID" value="NZ_FXBL01000001.1"/>
</dbReference>
<dbReference type="AlphaFoldDB" id="A0A1X7MPW6"/>
<dbReference type="SUPFAM" id="SSF46785">
    <property type="entry name" value="Winged helix' DNA-binding domain"/>
    <property type="match status" value="1"/>
</dbReference>
<dbReference type="OrthoDB" id="7351634at2"/>
<protein>
    <submittedName>
        <fullName evidence="1">Helix-turn-helix domain-containing protein</fullName>
    </submittedName>
</protein>
<sequence length="149" mass="16897">MSPVEESTSLVTTHELNRRLDARWSKAVLAQGYTVIPALLINGQGRLGLTPEEFNVVIQLAYHWRTVGNDPFPTKKRIASLMGKSDKQVQRYFKSLEQKGYVTRQERFSRNRGQMSNSYDMSGLVVRLRELAAEDRVLSRNAPSLEGGE</sequence>
<dbReference type="Pfam" id="PF13730">
    <property type="entry name" value="HTH_36"/>
    <property type="match status" value="1"/>
</dbReference>